<dbReference type="STRING" id="869213.GCA_000517085_04062"/>
<dbReference type="InterPro" id="IPR019257">
    <property type="entry name" value="MeTrfase_dom"/>
</dbReference>
<organism evidence="4 5">
    <name type="scientific">Saccharicrinis fermentans DSM 9555 = JCM 21142</name>
    <dbReference type="NCBI Taxonomy" id="869213"/>
    <lineage>
        <taxon>Bacteria</taxon>
        <taxon>Pseudomonadati</taxon>
        <taxon>Bacteroidota</taxon>
        <taxon>Bacteroidia</taxon>
        <taxon>Marinilabiliales</taxon>
        <taxon>Marinilabiliaceae</taxon>
        <taxon>Saccharicrinis</taxon>
    </lineage>
</organism>
<gene>
    <name evidence="4" type="ORF">JCM21142_83189</name>
</gene>
<proteinExistence type="predicted"/>
<dbReference type="Proteomes" id="UP000019402">
    <property type="component" value="Unassembled WGS sequence"/>
</dbReference>
<dbReference type="PANTHER" id="PTHR43397:SF1">
    <property type="entry name" value="ERGOTHIONEINE BIOSYNTHESIS PROTEIN 1"/>
    <property type="match status" value="1"/>
</dbReference>
<keyword evidence="1 4" id="KW-0489">Methyltransferase</keyword>
<dbReference type="Pfam" id="PF10017">
    <property type="entry name" value="Methyltransf_33"/>
    <property type="match status" value="1"/>
</dbReference>
<dbReference type="SUPFAM" id="SSF53335">
    <property type="entry name" value="S-adenosyl-L-methionine-dependent methyltransferases"/>
    <property type="match status" value="1"/>
</dbReference>
<dbReference type="eggNOG" id="COG4301">
    <property type="taxonomic scope" value="Bacteria"/>
</dbReference>
<dbReference type="AlphaFoldDB" id="W7YJ16"/>
<dbReference type="Gene3D" id="3.40.50.150">
    <property type="entry name" value="Vaccinia Virus protein VP39"/>
    <property type="match status" value="1"/>
</dbReference>
<evidence type="ECO:0000259" key="3">
    <source>
        <dbReference type="Pfam" id="PF10017"/>
    </source>
</evidence>
<name>W7YJ16_9BACT</name>
<reference evidence="4 5" key="1">
    <citation type="journal article" date="2014" name="Genome Announc.">
        <title>Draft Genome Sequence of Cytophaga fermentans JCM 21142T, a Facultative Anaerobe Isolated from Marine Mud.</title>
        <authorList>
            <person name="Starns D."/>
            <person name="Oshima K."/>
            <person name="Suda W."/>
            <person name="Iino T."/>
            <person name="Yuki M."/>
            <person name="Inoue J."/>
            <person name="Kitamura K."/>
            <person name="Iida T."/>
            <person name="Darby A."/>
            <person name="Hattori M."/>
            <person name="Ohkuma M."/>
        </authorList>
    </citation>
    <scope>NUCLEOTIDE SEQUENCE [LARGE SCALE GENOMIC DNA]</scope>
    <source>
        <strain evidence="4 5">JCM 21142</strain>
    </source>
</reference>
<dbReference type="EMBL" id="BAMD01000046">
    <property type="protein sequence ID" value="GAF04481.1"/>
    <property type="molecule type" value="Genomic_DNA"/>
</dbReference>
<protein>
    <submittedName>
        <fullName evidence="4">Histidine-specific methyltransferase EgtD</fullName>
    </submittedName>
</protein>
<evidence type="ECO:0000256" key="1">
    <source>
        <dbReference type="ARBA" id="ARBA00022603"/>
    </source>
</evidence>
<sequence>MSVNDEVLLIHEFVENIKVLHKDARQQVIEEIREGLSAPQKYIAPKFFYDEIGSELFEEITHLQEYYPTLTEKKIISGLYPDLGIDFRGLNVIELGSGDHSKINLLLSQVPKKILPTIRYYPIDISKTAIIRATSHLSLQLPDLKVSGVVADFIHQLPQLSFPGRSLFLFFGSTIGNLLPSEMKAFMEDISSIMQPGDYLLMGMDLVKDISVLEKAYNDSKEITAKFNKNVLRVINKLTGSDLCSHQFKHKAFFNEKMSRIEMHLEAKVSMCMDFPLLNKRVQFKEGETIHTENSHKFTKESIKVIAELGCLHLENIFMDEKKWFSLALCSKR</sequence>
<evidence type="ECO:0000313" key="4">
    <source>
        <dbReference type="EMBL" id="GAF04481.1"/>
    </source>
</evidence>
<dbReference type="GO" id="GO:0032259">
    <property type="term" value="P:methylation"/>
    <property type="evidence" value="ECO:0007669"/>
    <property type="project" value="UniProtKB-KW"/>
</dbReference>
<keyword evidence="2 4" id="KW-0808">Transferase</keyword>
<evidence type="ECO:0000256" key="2">
    <source>
        <dbReference type="ARBA" id="ARBA00022679"/>
    </source>
</evidence>
<evidence type="ECO:0000313" key="5">
    <source>
        <dbReference type="Proteomes" id="UP000019402"/>
    </source>
</evidence>
<dbReference type="RefSeq" id="WP_052343335.1">
    <property type="nucleotide sequence ID" value="NZ_BAMD01000046.1"/>
</dbReference>
<dbReference type="InterPro" id="IPR017804">
    <property type="entry name" value="MeTrfase_EgtD-like"/>
</dbReference>
<accession>W7YJ16</accession>
<dbReference type="OrthoDB" id="5289726at2"/>
<dbReference type="PIRSF" id="PIRSF018005">
    <property type="entry name" value="UCP018005"/>
    <property type="match status" value="1"/>
</dbReference>
<dbReference type="PANTHER" id="PTHR43397">
    <property type="entry name" value="ERGOTHIONEINE BIOSYNTHESIS PROTEIN 1"/>
    <property type="match status" value="1"/>
</dbReference>
<dbReference type="NCBIfam" id="TIGR03438">
    <property type="entry name" value="egtD_ergothio"/>
    <property type="match status" value="1"/>
</dbReference>
<dbReference type="InterPro" id="IPR051128">
    <property type="entry name" value="EgtD_Methyltrsf_superfamily"/>
</dbReference>
<dbReference type="GO" id="GO:0008168">
    <property type="term" value="F:methyltransferase activity"/>
    <property type="evidence" value="ECO:0007669"/>
    <property type="project" value="UniProtKB-KW"/>
</dbReference>
<comment type="caution">
    <text evidence="4">The sequence shown here is derived from an EMBL/GenBank/DDBJ whole genome shotgun (WGS) entry which is preliminary data.</text>
</comment>
<dbReference type="InterPro" id="IPR035094">
    <property type="entry name" value="EgtD"/>
</dbReference>
<keyword evidence="5" id="KW-1185">Reference proteome</keyword>
<dbReference type="InterPro" id="IPR029063">
    <property type="entry name" value="SAM-dependent_MTases_sf"/>
</dbReference>
<feature type="domain" description="Histidine-specific methyltransferase SAM-dependent" evidence="3">
    <location>
        <begin position="30"/>
        <end position="331"/>
    </location>
</feature>